<feature type="transmembrane region" description="Helical" evidence="1">
    <location>
        <begin position="84"/>
        <end position="105"/>
    </location>
</feature>
<name>A0ABS1D915_9PROT</name>
<keyword evidence="1" id="KW-1133">Transmembrane helix</keyword>
<reference evidence="2 3" key="1">
    <citation type="journal article" date="2020" name="Microorganisms">
        <title>Osmotic Adaptation and Compatible Solute Biosynthesis of Phototrophic Bacteria as Revealed from Genome Analyses.</title>
        <authorList>
            <person name="Imhoff J.F."/>
            <person name="Rahn T."/>
            <person name="Kunzel S."/>
            <person name="Keller A."/>
            <person name="Neulinger S.C."/>
        </authorList>
    </citation>
    <scope>NUCLEOTIDE SEQUENCE [LARGE SCALE GENOMIC DNA]</scope>
    <source>
        <strain evidence="2 3">DSM 9895</strain>
    </source>
</reference>
<sequence>MSRDPNRNADERRTAAVIVGALLLVGAIAIGTAALLLPEAIGAMQATFAPGMGLKTATLIGFGVTVCVLVVFAVAAGDGLIGELPVMLGGFFVFWVLITLMLAWAL</sequence>
<gene>
    <name evidence="2" type="ORF">CKO28_00470</name>
</gene>
<evidence type="ECO:0000256" key="1">
    <source>
        <dbReference type="SAM" id="Phobius"/>
    </source>
</evidence>
<protein>
    <submittedName>
        <fullName evidence="2">Uncharacterized protein</fullName>
    </submittedName>
</protein>
<feature type="transmembrane region" description="Helical" evidence="1">
    <location>
        <begin position="57"/>
        <end position="77"/>
    </location>
</feature>
<feature type="transmembrane region" description="Helical" evidence="1">
    <location>
        <begin position="15"/>
        <end position="37"/>
    </location>
</feature>
<evidence type="ECO:0000313" key="2">
    <source>
        <dbReference type="EMBL" id="MBK1666514.1"/>
    </source>
</evidence>
<evidence type="ECO:0000313" key="3">
    <source>
        <dbReference type="Proteomes" id="UP001296873"/>
    </source>
</evidence>
<keyword evidence="1" id="KW-0472">Membrane</keyword>
<dbReference type="RefSeq" id="WP_200338565.1">
    <property type="nucleotide sequence ID" value="NZ_NRRL01000001.1"/>
</dbReference>
<accession>A0ABS1D915</accession>
<dbReference type="Proteomes" id="UP001296873">
    <property type="component" value="Unassembled WGS sequence"/>
</dbReference>
<keyword evidence="3" id="KW-1185">Reference proteome</keyword>
<keyword evidence="1" id="KW-0812">Transmembrane</keyword>
<comment type="caution">
    <text evidence="2">The sequence shown here is derived from an EMBL/GenBank/DDBJ whole genome shotgun (WGS) entry which is preliminary data.</text>
</comment>
<organism evidence="2 3">
    <name type="scientific">Rhodovibrio sodomensis</name>
    <dbReference type="NCBI Taxonomy" id="1088"/>
    <lineage>
        <taxon>Bacteria</taxon>
        <taxon>Pseudomonadati</taxon>
        <taxon>Pseudomonadota</taxon>
        <taxon>Alphaproteobacteria</taxon>
        <taxon>Rhodospirillales</taxon>
        <taxon>Rhodovibrionaceae</taxon>
        <taxon>Rhodovibrio</taxon>
    </lineage>
</organism>
<dbReference type="EMBL" id="NRRL01000001">
    <property type="protein sequence ID" value="MBK1666514.1"/>
    <property type="molecule type" value="Genomic_DNA"/>
</dbReference>
<proteinExistence type="predicted"/>